<dbReference type="EMBL" id="JBJHZX010000056">
    <property type="protein sequence ID" value="MFL0198341.1"/>
    <property type="molecule type" value="Genomic_DNA"/>
</dbReference>
<dbReference type="RefSeq" id="WP_406794451.1">
    <property type="nucleotide sequence ID" value="NZ_JBJHZX010000056.1"/>
</dbReference>
<evidence type="ECO:0000313" key="1">
    <source>
        <dbReference type="EMBL" id="MFL0198341.1"/>
    </source>
</evidence>
<comment type="caution">
    <text evidence="1">The sequence shown here is derived from an EMBL/GenBank/DDBJ whole genome shotgun (WGS) entry which is preliminary data.</text>
</comment>
<organism evidence="1 2">
    <name type="scientific">Candidatus Clostridium eludens</name>
    <dbReference type="NCBI Taxonomy" id="3381663"/>
    <lineage>
        <taxon>Bacteria</taxon>
        <taxon>Bacillati</taxon>
        <taxon>Bacillota</taxon>
        <taxon>Clostridia</taxon>
        <taxon>Eubacteriales</taxon>
        <taxon>Clostridiaceae</taxon>
        <taxon>Clostridium</taxon>
    </lineage>
</organism>
<name>A0ABW8SRB5_9CLOT</name>
<dbReference type="Proteomes" id="UP001623660">
    <property type="component" value="Unassembled WGS sequence"/>
</dbReference>
<keyword evidence="2" id="KW-1185">Reference proteome</keyword>
<protein>
    <submittedName>
        <fullName evidence="1">Uncharacterized protein</fullName>
    </submittedName>
</protein>
<accession>A0ABW8SRB5</accession>
<gene>
    <name evidence="1" type="ORF">ACJDU8_22655</name>
</gene>
<reference evidence="1 2" key="1">
    <citation type="submission" date="2024-11" db="EMBL/GenBank/DDBJ databases">
        <authorList>
            <person name="Heng Y.C."/>
            <person name="Lim A.C.H."/>
            <person name="Lee J.K.Y."/>
            <person name="Kittelmann S."/>
        </authorList>
    </citation>
    <scope>NUCLEOTIDE SEQUENCE [LARGE SCALE GENOMIC DNA]</scope>
    <source>
        <strain evidence="1 2">WILCCON 0269</strain>
    </source>
</reference>
<evidence type="ECO:0000313" key="2">
    <source>
        <dbReference type="Proteomes" id="UP001623660"/>
    </source>
</evidence>
<sequence length="53" mass="6220">MKIREILKEKYRDIKKLNEDKSGRGGNLSFSDIEKLVSHRSYKRIKGVVSQIK</sequence>
<proteinExistence type="predicted"/>